<dbReference type="RefSeq" id="WP_091094053.1">
    <property type="nucleotide sequence ID" value="NZ_FOHX01000027.1"/>
</dbReference>
<reference evidence="1 2" key="1">
    <citation type="submission" date="2016-10" db="EMBL/GenBank/DDBJ databases">
        <authorList>
            <person name="de Groot N.N."/>
        </authorList>
    </citation>
    <scope>NUCLEOTIDE SEQUENCE [LARGE SCALE GENOMIC DNA]</scope>
    <source>
        <strain evidence="1 2">CGMCC 4.5598</strain>
    </source>
</reference>
<dbReference type="STRING" id="568860.SAMN05421811_12784"/>
<proteinExistence type="predicted"/>
<dbReference type="AlphaFoldDB" id="A0A1I0LTS8"/>
<dbReference type="EMBL" id="FOHX01000027">
    <property type="protein sequence ID" value="SEU46579.1"/>
    <property type="molecule type" value="Genomic_DNA"/>
</dbReference>
<accession>A0A1I0LTS8</accession>
<keyword evidence="2" id="KW-1185">Reference proteome</keyword>
<gene>
    <name evidence="1" type="ORF">SAMN05421811_12784</name>
</gene>
<dbReference type="OrthoDB" id="3542877at2"/>
<dbReference type="Proteomes" id="UP000199361">
    <property type="component" value="Unassembled WGS sequence"/>
</dbReference>
<protein>
    <submittedName>
        <fullName evidence="1">Uncharacterized protein</fullName>
    </submittedName>
</protein>
<sequence length="99" mass="10595">MAETISSLSRELLPIWVRGANGTEDVEIAFTKPGVRPVEDDWAEAEWDTASVTGKGATARILFGPGGTISRPEGTWQAWVRVTAPPQLPVLPAGLIDVI</sequence>
<evidence type="ECO:0000313" key="1">
    <source>
        <dbReference type="EMBL" id="SEU46579.1"/>
    </source>
</evidence>
<organism evidence="1 2">
    <name type="scientific">Nonomuraea wenchangensis</name>
    <dbReference type="NCBI Taxonomy" id="568860"/>
    <lineage>
        <taxon>Bacteria</taxon>
        <taxon>Bacillati</taxon>
        <taxon>Actinomycetota</taxon>
        <taxon>Actinomycetes</taxon>
        <taxon>Streptosporangiales</taxon>
        <taxon>Streptosporangiaceae</taxon>
        <taxon>Nonomuraea</taxon>
    </lineage>
</organism>
<name>A0A1I0LTS8_9ACTN</name>
<evidence type="ECO:0000313" key="2">
    <source>
        <dbReference type="Proteomes" id="UP000199361"/>
    </source>
</evidence>